<evidence type="ECO:0000256" key="4">
    <source>
        <dbReference type="ARBA" id="ARBA00045428"/>
    </source>
</evidence>
<sequence length="158" mass="18229">MHSVRNISRSSVTIASRCFASSHNYYDVLGLRRTATSTEIRQAFIELSKKHHPDKQHGNAELFKQINEAYSVLSQKQLRRSYDASLAFGSAEFRADPPHPADYEFWKQNVGAHRYPFNPRDRMGEKAAPDGHSTWFLHSVVGFTILIYVVSFFYFVRL</sequence>
<comment type="caution">
    <text evidence="8">The sequence shown here is derived from an EMBL/GenBank/DDBJ whole genome shotgun (WGS) entry which is preliminary data.</text>
</comment>
<dbReference type="Gene3D" id="1.10.287.110">
    <property type="entry name" value="DnaJ domain"/>
    <property type="match status" value="1"/>
</dbReference>
<dbReference type="PANTHER" id="PTHR44360">
    <property type="entry name" value="DNAJ HOMOLOG SUBFAMILY B MEMBER 9"/>
    <property type="match status" value="1"/>
</dbReference>
<keyword evidence="1" id="KW-0143">Chaperone</keyword>
<dbReference type="InterPro" id="IPR001623">
    <property type="entry name" value="DnaJ_domain"/>
</dbReference>
<dbReference type="AlphaFoldDB" id="A0A8E0RXJ0"/>
<keyword evidence="6" id="KW-0472">Membrane</keyword>
<evidence type="ECO:0000256" key="5">
    <source>
        <dbReference type="ARBA" id="ARBA00046365"/>
    </source>
</evidence>
<evidence type="ECO:0000256" key="6">
    <source>
        <dbReference type="SAM" id="Phobius"/>
    </source>
</evidence>
<name>A0A8E0RXJ0_9TREM</name>
<feature type="transmembrane region" description="Helical" evidence="6">
    <location>
        <begin position="135"/>
        <end position="156"/>
    </location>
</feature>
<dbReference type="Proteomes" id="UP000728185">
    <property type="component" value="Unassembled WGS sequence"/>
</dbReference>
<dbReference type="GO" id="GO:0051787">
    <property type="term" value="F:misfolded protein binding"/>
    <property type="evidence" value="ECO:0007669"/>
    <property type="project" value="TreeGrafter"/>
</dbReference>
<dbReference type="GO" id="GO:0036503">
    <property type="term" value="P:ERAD pathway"/>
    <property type="evidence" value="ECO:0007669"/>
    <property type="project" value="TreeGrafter"/>
</dbReference>
<dbReference type="PRINTS" id="PR00625">
    <property type="entry name" value="JDOMAIN"/>
</dbReference>
<evidence type="ECO:0000256" key="3">
    <source>
        <dbReference type="ARBA" id="ARBA00041533"/>
    </source>
</evidence>
<protein>
    <recommendedName>
        <fullName evidence="2">DnaJ homolog subfamily B member 9</fullName>
    </recommendedName>
    <alternativeName>
        <fullName evidence="3">Endoplasmic reticulum DNA J domain-containing protein 4</fullName>
    </alternativeName>
</protein>
<proteinExistence type="predicted"/>
<dbReference type="PROSITE" id="PS50076">
    <property type="entry name" value="DNAJ_2"/>
    <property type="match status" value="1"/>
</dbReference>
<dbReference type="GO" id="GO:0051087">
    <property type="term" value="F:protein-folding chaperone binding"/>
    <property type="evidence" value="ECO:0007669"/>
    <property type="project" value="TreeGrafter"/>
</dbReference>
<dbReference type="SUPFAM" id="SSF46565">
    <property type="entry name" value="Chaperone J-domain"/>
    <property type="match status" value="1"/>
</dbReference>
<feature type="domain" description="J" evidence="7">
    <location>
        <begin position="24"/>
        <end position="86"/>
    </location>
</feature>
<comment type="subunit">
    <text evidence="5">Interacts with HSPA5/BiP; interaction is direct. Interacts with ERN1/IRE1 (via the luminal region). Interacts with DERL1.</text>
</comment>
<accession>A0A8E0RXJ0</accession>
<dbReference type="OrthoDB" id="552049at2759"/>
<organism evidence="8 9">
    <name type="scientific">Fasciolopsis buskii</name>
    <dbReference type="NCBI Taxonomy" id="27845"/>
    <lineage>
        <taxon>Eukaryota</taxon>
        <taxon>Metazoa</taxon>
        <taxon>Spiralia</taxon>
        <taxon>Lophotrochozoa</taxon>
        <taxon>Platyhelminthes</taxon>
        <taxon>Trematoda</taxon>
        <taxon>Digenea</taxon>
        <taxon>Plagiorchiida</taxon>
        <taxon>Echinostomata</taxon>
        <taxon>Echinostomatoidea</taxon>
        <taxon>Fasciolidae</taxon>
        <taxon>Fasciolopsis</taxon>
    </lineage>
</organism>
<gene>
    <name evidence="8" type="ORF">FBUS_07146</name>
</gene>
<evidence type="ECO:0000313" key="8">
    <source>
        <dbReference type="EMBL" id="KAA0190531.1"/>
    </source>
</evidence>
<comment type="function">
    <text evidence="4">Co-chaperone for Hsp70 protein HSPA5/BiP that acts as a key repressor of the ERN1/IRE1-mediated unfolded protein response (UPR). J domain-containing co-chaperones stimulate the ATPase activity of Hsp70 proteins and are required for efficient substrate recognition by Hsp70 proteins. In the unstressed endoplasmic reticulum, interacts with the luminal region of ERN1/IRE1 and selectively recruits HSPA5/BiP: HSPA5/BiP disrupts the dimerization of the active ERN1/IRE1 luminal region, thereby inactivating ERN1/IRE1. Also involved in endoplasmic reticulum-associated degradation (ERAD) of misfolded proteins. Required for survival of B-cell progenitors and normal antibody production.</text>
</comment>
<evidence type="ECO:0000259" key="7">
    <source>
        <dbReference type="PROSITE" id="PS50076"/>
    </source>
</evidence>
<reference evidence="8" key="1">
    <citation type="submission" date="2019-05" db="EMBL/GenBank/DDBJ databases">
        <title>Annotation for the trematode Fasciolopsis buski.</title>
        <authorList>
            <person name="Choi Y.-J."/>
        </authorList>
    </citation>
    <scope>NUCLEOTIDE SEQUENCE</scope>
    <source>
        <strain evidence="8">HT</strain>
        <tissue evidence="8">Whole worm</tissue>
    </source>
</reference>
<evidence type="ECO:0000256" key="2">
    <source>
        <dbReference type="ARBA" id="ARBA00040158"/>
    </source>
</evidence>
<dbReference type="CDD" id="cd06257">
    <property type="entry name" value="DnaJ"/>
    <property type="match status" value="1"/>
</dbReference>
<dbReference type="SMART" id="SM00271">
    <property type="entry name" value="DnaJ"/>
    <property type="match status" value="1"/>
</dbReference>
<evidence type="ECO:0000256" key="1">
    <source>
        <dbReference type="ARBA" id="ARBA00023186"/>
    </source>
</evidence>
<keyword evidence="6" id="KW-1133">Transmembrane helix</keyword>
<dbReference type="PANTHER" id="PTHR44360:SF1">
    <property type="entry name" value="DNAJ HOMOLOG SUBFAMILY B MEMBER 9"/>
    <property type="match status" value="1"/>
</dbReference>
<dbReference type="InterPro" id="IPR036869">
    <property type="entry name" value="J_dom_sf"/>
</dbReference>
<keyword evidence="6" id="KW-0812">Transmembrane</keyword>
<dbReference type="InterPro" id="IPR051948">
    <property type="entry name" value="Hsp70_co-chaperone_J-domain"/>
</dbReference>
<dbReference type="GO" id="GO:0005783">
    <property type="term" value="C:endoplasmic reticulum"/>
    <property type="evidence" value="ECO:0007669"/>
    <property type="project" value="TreeGrafter"/>
</dbReference>
<keyword evidence="9" id="KW-1185">Reference proteome</keyword>
<dbReference type="Pfam" id="PF00226">
    <property type="entry name" value="DnaJ"/>
    <property type="match status" value="1"/>
</dbReference>
<dbReference type="EMBL" id="LUCM01006973">
    <property type="protein sequence ID" value="KAA0190531.1"/>
    <property type="molecule type" value="Genomic_DNA"/>
</dbReference>
<evidence type="ECO:0000313" key="9">
    <source>
        <dbReference type="Proteomes" id="UP000728185"/>
    </source>
</evidence>